<accession>X0YL56</accession>
<dbReference type="AlphaFoldDB" id="X0YL56"/>
<evidence type="ECO:0000313" key="1">
    <source>
        <dbReference type="EMBL" id="GAG47757.1"/>
    </source>
</evidence>
<dbReference type="InterPro" id="IPR036188">
    <property type="entry name" value="FAD/NAD-bd_sf"/>
</dbReference>
<comment type="caution">
    <text evidence="1">The sequence shown here is derived from an EMBL/GenBank/DDBJ whole genome shotgun (WGS) entry which is preliminary data.</text>
</comment>
<reference evidence="1" key="1">
    <citation type="journal article" date="2014" name="Front. Microbiol.">
        <title>High frequency of phylogenetically diverse reductive dehalogenase-homologous genes in deep subseafloor sedimentary metagenomes.</title>
        <authorList>
            <person name="Kawai M."/>
            <person name="Futagami T."/>
            <person name="Toyoda A."/>
            <person name="Takaki Y."/>
            <person name="Nishi S."/>
            <person name="Hori S."/>
            <person name="Arai W."/>
            <person name="Tsubouchi T."/>
            <person name="Morono Y."/>
            <person name="Uchiyama I."/>
            <person name="Ito T."/>
            <person name="Fujiyama A."/>
            <person name="Inagaki F."/>
            <person name="Takami H."/>
        </authorList>
    </citation>
    <scope>NUCLEOTIDE SEQUENCE</scope>
    <source>
        <strain evidence="1">Expedition CK06-06</strain>
    </source>
</reference>
<gene>
    <name evidence="1" type="ORF">S01H1_78715</name>
</gene>
<sequence length="123" mass="12953">MAEPAILTHAGKDKHVAVIGSGPAGLSAAYHLARLGHPVTLFEATEKPGGLLINGIPEFRLPRGVLDRDLNRILSLDITLNLNKPMRSDDLVSLAEEYEAVFLGMGAGDSITLGIKGEDLAGV</sequence>
<dbReference type="SUPFAM" id="SSF51971">
    <property type="entry name" value="Nucleotide-binding domain"/>
    <property type="match status" value="1"/>
</dbReference>
<feature type="non-terminal residue" evidence="1">
    <location>
        <position position="123"/>
    </location>
</feature>
<dbReference type="Gene3D" id="3.50.50.60">
    <property type="entry name" value="FAD/NAD(P)-binding domain"/>
    <property type="match status" value="1"/>
</dbReference>
<organism evidence="1">
    <name type="scientific">marine sediment metagenome</name>
    <dbReference type="NCBI Taxonomy" id="412755"/>
    <lineage>
        <taxon>unclassified sequences</taxon>
        <taxon>metagenomes</taxon>
        <taxon>ecological metagenomes</taxon>
    </lineage>
</organism>
<dbReference type="PANTHER" id="PTHR42783:SF3">
    <property type="entry name" value="GLUTAMATE SYNTHASE [NADPH] SMALL CHAIN-RELATED"/>
    <property type="match status" value="1"/>
</dbReference>
<dbReference type="EMBL" id="BARS01052998">
    <property type="protein sequence ID" value="GAG47757.1"/>
    <property type="molecule type" value="Genomic_DNA"/>
</dbReference>
<evidence type="ECO:0008006" key="2">
    <source>
        <dbReference type="Google" id="ProtNLM"/>
    </source>
</evidence>
<dbReference type="Pfam" id="PF13450">
    <property type="entry name" value="NAD_binding_8"/>
    <property type="match status" value="1"/>
</dbReference>
<name>X0YL56_9ZZZZ</name>
<proteinExistence type="predicted"/>
<protein>
    <recommendedName>
        <fullName evidence="2">FAD/NAD(P)-binding domain-containing protein</fullName>
    </recommendedName>
</protein>
<dbReference type="PANTHER" id="PTHR42783">
    <property type="entry name" value="GLUTAMATE SYNTHASE [NADPH] SMALL CHAIN"/>
    <property type="match status" value="1"/>
</dbReference>
<dbReference type="PRINTS" id="PR00419">
    <property type="entry name" value="ADXRDTASE"/>
</dbReference>